<keyword evidence="4" id="KW-1185">Reference proteome</keyword>
<dbReference type="SUPFAM" id="SSF141371">
    <property type="entry name" value="PilZ domain-like"/>
    <property type="match status" value="1"/>
</dbReference>
<evidence type="ECO:0000313" key="3">
    <source>
        <dbReference type="EMBL" id="MBO0345949.1"/>
    </source>
</evidence>
<sequence>MTALASDIPASAVLPVFVVDLETLTCIEASASNFGRAGCRILSDKVCELREVVGLRVNGLDKMLRGKITSIAPNQADVTFLFEESPQGEKRQEKRREVTIPVQVYDRDRTISMHCRIVDASRSGCRLEGPCLEALPKDISLQIRGLGLPVDGKIVWCRDGYAGIQLLWQFSSSQDVSRMRSSADGSRRLGGTANPDGDNAARKRRVRGGAFGSR</sequence>
<organism evidence="3 4">
    <name type="scientific">Roseibium limicola</name>
    <dbReference type="NCBI Taxonomy" id="2816037"/>
    <lineage>
        <taxon>Bacteria</taxon>
        <taxon>Pseudomonadati</taxon>
        <taxon>Pseudomonadota</taxon>
        <taxon>Alphaproteobacteria</taxon>
        <taxon>Hyphomicrobiales</taxon>
        <taxon>Stappiaceae</taxon>
        <taxon>Roseibium</taxon>
    </lineage>
</organism>
<evidence type="ECO:0000259" key="2">
    <source>
        <dbReference type="Pfam" id="PF07238"/>
    </source>
</evidence>
<dbReference type="Pfam" id="PF07238">
    <property type="entry name" value="PilZ"/>
    <property type="match status" value="1"/>
</dbReference>
<dbReference type="Gene3D" id="2.40.10.220">
    <property type="entry name" value="predicted glycosyltransferase like domains"/>
    <property type="match status" value="1"/>
</dbReference>
<feature type="domain" description="PilZ" evidence="2">
    <location>
        <begin position="89"/>
        <end position="166"/>
    </location>
</feature>
<name>A0A939ERU2_9HYPH</name>
<evidence type="ECO:0000256" key="1">
    <source>
        <dbReference type="SAM" id="MobiDB-lite"/>
    </source>
</evidence>
<feature type="region of interest" description="Disordered" evidence="1">
    <location>
        <begin position="179"/>
        <end position="214"/>
    </location>
</feature>
<reference evidence="3" key="1">
    <citation type="submission" date="2021-03" db="EMBL/GenBank/DDBJ databases">
        <title>Roseibium sp. CAU 1637 isolated from Incheon.</title>
        <authorList>
            <person name="Kim W."/>
        </authorList>
    </citation>
    <scope>NUCLEOTIDE SEQUENCE</scope>
    <source>
        <strain evidence="3">CAU 1637</strain>
    </source>
</reference>
<proteinExistence type="predicted"/>
<evidence type="ECO:0000313" key="4">
    <source>
        <dbReference type="Proteomes" id="UP000664779"/>
    </source>
</evidence>
<dbReference type="InterPro" id="IPR009875">
    <property type="entry name" value="PilZ_domain"/>
</dbReference>
<dbReference type="GO" id="GO:0035438">
    <property type="term" value="F:cyclic-di-GMP binding"/>
    <property type="evidence" value="ECO:0007669"/>
    <property type="project" value="InterPro"/>
</dbReference>
<dbReference type="Proteomes" id="UP000664779">
    <property type="component" value="Unassembled WGS sequence"/>
</dbReference>
<dbReference type="AlphaFoldDB" id="A0A939ERU2"/>
<protein>
    <submittedName>
        <fullName evidence="3">PilZ domain-containing protein</fullName>
    </submittedName>
</protein>
<accession>A0A939ERU2</accession>
<comment type="caution">
    <text evidence="3">The sequence shown here is derived from an EMBL/GenBank/DDBJ whole genome shotgun (WGS) entry which is preliminary data.</text>
</comment>
<gene>
    <name evidence="3" type="ORF">J0X15_12015</name>
</gene>
<dbReference type="EMBL" id="JAFLNF010000004">
    <property type="protein sequence ID" value="MBO0345949.1"/>
    <property type="molecule type" value="Genomic_DNA"/>
</dbReference>
<dbReference type="RefSeq" id="WP_206940958.1">
    <property type="nucleotide sequence ID" value="NZ_JAFLNF010000004.1"/>
</dbReference>